<dbReference type="Pfam" id="PF00595">
    <property type="entry name" value="PDZ"/>
    <property type="match status" value="1"/>
</dbReference>
<feature type="compositionally biased region" description="Basic residues" evidence="3">
    <location>
        <begin position="15"/>
        <end position="25"/>
    </location>
</feature>
<dbReference type="Gene3D" id="2.30.42.10">
    <property type="match status" value="1"/>
</dbReference>
<accession>E4YTH1</accession>
<name>E4YTH1_OIKDI</name>
<dbReference type="GO" id="GO:0051056">
    <property type="term" value="P:regulation of small GTPase mediated signal transduction"/>
    <property type="evidence" value="ECO:0007669"/>
    <property type="project" value="InterPro"/>
</dbReference>
<evidence type="ECO:0000259" key="5">
    <source>
        <dbReference type="PROSITE" id="PS50106"/>
    </source>
</evidence>
<evidence type="ECO:0000256" key="1">
    <source>
        <dbReference type="ARBA" id="ARBA00022468"/>
    </source>
</evidence>
<dbReference type="GO" id="GO:0005737">
    <property type="term" value="C:cytoplasm"/>
    <property type="evidence" value="ECO:0007669"/>
    <property type="project" value="TreeGrafter"/>
</dbReference>
<dbReference type="EMBL" id="FN655318">
    <property type="protein sequence ID" value="CBY38760.1"/>
    <property type="molecule type" value="Genomic_DNA"/>
</dbReference>
<dbReference type="Proteomes" id="UP000011014">
    <property type="component" value="Unassembled WGS sequence"/>
</dbReference>
<dbReference type="InterPro" id="IPR001478">
    <property type="entry name" value="PDZ"/>
</dbReference>
<feature type="compositionally biased region" description="Polar residues" evidence="3">
    <location>
        <begin position="932"/>
        <end position="953"/>
    </location>
</feature>
<dbReference type="InterPro" id="IPR000331">
    <property type="entry name" value="Rap/Ran_GAP_dom"/>
</dbReference>
<dbReference type="PANTHER" id="PTHR15711">
    <property type="entry name" value="RAP GTPASE-ACTIVATING PROTEIN"/>
    <property type="match status" value="1"/>
</dbReference>
<feature type="region of interest" description="Disordered" evidence="3">
    <location>
        <begin position="875"/>
        <end position="911"/>
    </location>
</feature>
<dbReference type="SUPFAM" id="SSF50156">
    <property type="entry name" value="PDZ domain-like"/>
    <property type="match status" value="1"/>
</dbReference>
<dbReference type="PROSITE" id="PS50106">
    <property type="entry name" value="PDZ"/>
    <property type="match status" value="1"/>
</dbReference>
<dbReference type="SUPFAM" id="SSF111347">
    <property type="entry name" value="Rap/Ran-GAP"/>
    <property type="match status" value="1"/>
</dbReference>
<feature type="compositionally biased region" description="Basic and acidic residues" evidence="3">
    <location>
        <begin position="1026"/>
        <end position="1038"/>
    </location>
</feature>
<feature type="compositionally biased region" description="Polar residues" evidence="3">
    <location>
        <begin position="54"/>
        <end position="63"/>
    </location>
</feature>
<feature type="region of interest" description="Disordered" evidence="3">
    <location>
        <begin position="39"/>
        <end position="63"/>
    </location>
</feature>
<protein>
    <recommendedName>
        <fullName evidence="7">Rap-GAP domain-containing protein</fullName>
    </recommendedName>
</protein>
<feature type="region of interest" description="Disordered" evidence="3">
    <location>
        <begin position="926"/>
        <end position="961"/>
    </location>
</feature>
<evidence type="ECO:0000313" key="6">
    <source>
        <dbReference type="EMBL" id="CBY38760.1"/>
    </source>
</evidence>
<keyword evidence="2" id="KW-0175">Coiled coil</keyword>
<organism evidence="6">
    <name type="scientific">Oikopleura dioica</name>
    <name type="common">Tunicate</name>
    <dbReference type="NCBI Taxonomy" id="34765"/>
    <lineage>
        <taxon>Eukaryota</taxon>
        <taxon>Metazoa</taxon>
        <taxon>Chordata</taxon>
        <taxon>Tunicata</taxon>
        <taxon>Appendicularia</taxon>
        <taxon>Copelata</taxon>
        <taxon>Oikopleuridae</taxon>
        <taxon>Oikopleura</taxon>
    </lineage>
</organism>
<dbReference type="InterPro" id="IPR050989">
    <property type="entry name" value="Rap1_Ran_GAP"/>
</dbReference>
<keyword evidence="1" id="KW-0343">GTPase activation</keyword>
<feature type="compositionally biased region" description="Polar residues" evidence="3">
    <location>
        <begin position="888"/>
        <end position="907"/>
    </location>
</feature>
<gene>
    <name evidence="6" type="ORF">GSOID_T00019279001</name>
</gene>
<dbReference type="AlphaFoldDB" id="E4YTH1"/>
<feature type="compositionally biased region" description="Basic and acidic residues" evidence="3">
    <location>
        <begin position="1051"/>
        <end position="1064"/>
    </location>
</feature>
<evidence type="ECO:0000259" key="4">
    <source>
        <dbReference type="PROSITE" id="PS50085"/>
    </source>
</evidence>
<dbReference type="SMART" id="SM00228">
    <property type="entry name" value="PDZ"/>
    <property type="match status" value="1"/>
</dbReference>
<dbReference type="InterPro" id="IPR036034">
    <property type="entry name" value="PDZ_sf"/>
</dbReference>
<evidence type="ECO:0000256" key="3">
    <source>
        <dbReference type="SAM" id="MobiDB-lite"/>
    </source>
</evidence>
<feature type="region of interest" description="Disordered" evidence="3">
    <location>
        <begin position="981"/>
        <end position="1096"/>
    </location>
</feature>
<evidence type="ECO:0000256" key="2">
    <source>
        <dbReference type="ARBA" id="ARBA00023054"/>
    </source>
</evidence>
<dbReference type="Pfam" id="PF02145">
    <property type="entry name" value="Rap_GAP"/>
    <property type="match status" value="1"/>
</dbReference>
<feature type="domain" description="Rap-GAP" evidence="4">
    <location>
        <begin position="316"/>
        <end position="532"/>
    </location>
</feature>
<evidence type="ECO:0008006" key="7">
    <source>
        <dbReference type="Google" id="ProtNLM"/>
    </source>
</evidence>
<dbReference type="Gene3D" id="3.40.50.11210">
    <property type="entry name" value="Rap/Ran-GAP"/>
    <property type="match status" value="1"/>
</dbReference>
<sequence length="1148" mass="129700">MNTHELASLQGSLRLSHHKRPRGKKRLSVKDLFRNRTQRATHVKPGSESGYEPGQSSASDISTIGKNDKRLLARRRWFAHHDAQSTAFEFEPIKTLFERMNRYIATGASAAVFNSALESEVGSEDELQKLANSIASDNGDGKSNKLVLSCPQFRNEIGTEKEIVLPNIRPDMHQRGEYRQVLDTRKTATVFEGLNKPVNGFLLESQDHGQKYYSKYFIDKPHSNYIGEDDRYGPVSVSIRREKREEIARKEKAIYLYRIIIRTASLSVLRGSILEELIPLGRNSSNVSQRDCLMHILPELDLSVLRRCSEDAIDLLQKLDEKAEQEHIKVGVLLCKRGQSSEEEMYNNTNSEMLDDFMGILANKVRLKGFSGFKAGLDVRDDSTGMYSYHTTHRETQIMFHVSTLLPLSTQNVQQVDRKRHIGNDVISIIFQEPGAKPFSPATIRSQFQHIFIIVRAVPTVSGGLNYQVSVSKAKCVPDFGPSVPKDAIFKRDSVMRDFILTKIINGRNVVPKVGKFANLAVDMRRKFLRNILENCSLDHGIENSSNRFSIFKRAEKRRARVPAEIESRGGLIWIVEILVPAHGAGARLYTFNLVLSHEQMALVVPNSIGSGDRGIFEDTVPGTAVFSIYPKALLGWTLYGDKDLVVFYGTGDFIQFSMKNKNDRSDLITRLDFVSRGVHGLYPPASATRTIVINRKQQGMQLGFHISYEGFVNQVDEGSAAHESGLQKGSRIVQINSSMLANMSHNDMIESLRSLPQVVLCLLPPSRLTGQSRYTPRDVWTLVPRLPTIMPEDAPLEEPEVLSISSNDESPNDHENIYDLVDDGDCTAGHSDTESEFDRFELQNTHVMSGEPLPYHSQMKENFRDKVEDIVRRQSPKLFERRRRSTDNVYFQSSHPDLTTSTPMQSSEKDQLTASALLGLGEKTLSKHSLENQTNKFSTPRSKIKSPRNSSPSHHKSTLPRHLASIRNISKDNPVVFCNFKNGSMHYPPSKRRPGRDQSNPRQTDSNKLQQDLLNLITGPLRPVENSRTHDTSRTESTDDELDGLSPRKFNHEHLTEADRQFSEFHQNPTYSRRGRSPQRSSAKSAPLKSPHGADDLARQVEELRVRLDKEQSRNQQLETEVSTLRQANLALNTTASSPKPRKIDYV</sequence>
<proteinExistence type="predicted"/>
<feature type="compositionally biased region" description="Polar residues" evidence="3">
    <location>
        <begin position="1"/>
        <end position="13"/>
    </location>
</feature>
<dbReference type="InterPro" id="IPR035974">
    <property type="entry name" value="Rap/Ran-GAP_sf"/>
</dbReference>
<reference evidence="6" key="1">
    <citation type="journal article" date="2010" name="Science">
        <title>Plasticity of animal genome architecture unmasked by rapid evolution of a pelagic tunicate.</title>
        <authorList>
            <person name="Denoeud F."/>
            <person name="Henriet S."/>
            <person name="Mungpakdee S."/>
            <person name="Aury J.M."/>
            <person name="Da Silva C."/>
            <person name="Brinkmann H."/>
            <person name="Mikhaleva J."/>
            <person name="Olsen L.C."/>
            <person name="Jubin C."/>
            <person name="Canestro C."/>
            <person name="Bouquet J.M."/>
            <person name="Danks G."/>
            <person name="Poulain J."/>
            <person name="Campsteijn C."/>
            <person name="Adamski M."/>
            <person name="Cross I."/>
            <person name="Yadetie F."/>
            <person name="Muffato M."/>
            <person name="Louis A."/>
            <person name="Butcher S."/>
            <person name="Tsagkogeorga G."/>
            <person name="Konrad A."/>
            <person name="Singh S."/>
            <person name="Jensen M.F."/>
            <person name="Cong E.H."/>
            <person name="Eikeseth-Otteraa H."/>
            <person name="Noel B."/>
            <person name="Anthouard V."/>
            <person name="Porcel B.M."/>
            <person name="Kachouri-Lafond R."/>
            <person name="Nishino A."/>
            <person name="Ugolini M."/>
            <person name="Chourrout P."/>
            <person name="Nishida H."/>
            <person name="Aasland R."/>
            <person name="Huzurbazar S."/>
            <person name="Westhof E."/>
            <person name="Delsuc F."/>
            <person name="Lehrach H."/>
            <person name="Reinhardt R."/>
            <person name="Weissenbach J."/>
            <person name="Roy S.W."/>
            <person name="Artiguenave F."/>
            <person name="Postlethwait J.H."/>
            <person name="Manak J.R."/>
            <person name="Thompson E.M."/>
            <person name="Jaillon O."/>
            <person name="Du Pasquier L."/>
            <person name="Boudinot P."/>
            <person name="Liberles D.A."/>
            <person name="Volff J.N."/>
            <person name="Philippe H."/>
            <person name="Lenhard B."/>
            <person name="Roest Crollius H."/>
            <person name="Wincker P."/>
            <person name="Chourrout D."/>
        </authorList>
    </citation>
    <scope>NUCLEOTIDE SEQUENCE [LARGE SCALE GENOMIC DNA]</scope>
</reference>
<feature type="region of interest" description="Disordered" evidence="3">
    <location>
        <begin position="1"/>
        <end position="25"/>
    </location>
</feature>
<dbReference type="PANTHER" id="PTHR15711:SF22">
    <property type="entry name" value="RAP-GAP DOMAIN-CONTAINING PROTEIN"/>
    <property type="match status" value="1"/>
</dbReference>
<dbReference type="GO" id="GO:0005096">
    <property type="term" value="F:GTPase activator activity"/>
    <property type="evidence" value="ECO:0007669"/>
    <property type="project" value="UniProtKB-KW"/>
</dbReference>
<feature type="compositionally biased region" description="Polar residues" evidence="3">
    <location>
        <begin position="998"/>
        <end position="1014"/>
    </location>
</feature>
<dbReference type="PROSITE" id="PS50085">
    <property type="entry name" value="RAPGAP"/>
    <property type="match status" value="1"/>
</dbReference>
<feature type="domain" description="PDZ" evidence="5">
    <location>
        <begin position="691"/>
        <end position="768"/>
    </location>
</feature>